<proteinExistence type="inferred from homology"/>
<evidence type="ECO:0000256" key="2">
    <source>
        <dbReference type="ARBA" id="ARBA00023002"/>
    </source>
</evidence>
<organism evidence="5 6">
    <name type="scientific">Nannocystis pusilla</name>
    <dbReference type="NCBI Taxonomy" id="889268"/>
    <lineage>
        <taxon>Bacteria</taxon>
        <taxon>Pseudomonadati</taxon>
        <taxon>Myxococcota</taxon>
        <taxon>Polyangia</taxon>
        <taxon>Nannocystales</taxon>
        <taxon>Nannocystaceae</taxon>
        <taxon>Nannocystis</taxon>
    </lineage>
</organism>
<dbReference type="PANTHER" id="PTHR44196:SF2">
    <property type="entry name" value="SHORT-CHAIN DEHYDROGENASE-RELATED"/>
    <property type="match status" value="1"/>
</dbReference>
<dbReference type="SMART" id="SM00822">
    <property type="entry name" value="PKS_KR"/>
    <property type="match status" value="1"/>
</dbReference>
<dbReference type="PROSITE" id="PS00061">
    <property type="entry name" value="ADH_SHORT"/>
    <property type="match status" value="1"/>
</dbReference>
<dbReference type="Gene3D" id="3.40.50.720">
    <property type="entry name" value="NAD(P)-binding Rossmann-like Domain"/>
    <property type="match status" value="1"/>
</dbReference>
<feature type="domain" description="Ketoreductase" evidence="4">
    <location>
        <begin position="6"/>
        <end position="186"/>
    </location>
</feature>
<dbReference type="InterPro" id="IPR036291">
    <property type="entry name" value="NAD(P)-bd_dom_sf"/>
</dbReference>
<reference evidence="5" key="1">
    <citation type="submission" date="2021-08" db="EMBL/GenBank/DDBJ databases">
        <authorList>
            <person name="Stevens D.C."/>
        </authorList>
    </citation>
    <scope>NUCLEOTIDE SEQUENCE</scope>
    <source>
        <strain evidence="5">DSM 53165</strain>
    </source>
</reference>
<dbReference type="EMBL" id="JAIRAU010000035">
    <property type="protein sequence ID" value="MBZ5712816.1"/>
    <property type="molecule type" value="Genomic_DNA"/>
</dbReference>
<dbReference type="InterPro" id="IPR002347">
    <property type="entry name" value="SDR_fam"/>
</dbReference>
<evidence type="ECO:0000313" key="6">
    <source>
        <dbReference type="Proteomes" id="UP001139031"/>
    </source>
</evidence>
<comment type="caution">
    <text evidence="5">The sequence shown here is derived from an EMBL/GenBank/DDBJ whole genome shotgun (WGS) entry which is preliminary data.</text>
</comment>
<dbReference type="RefSeq" id="WP_224194570.1">
    <property type="nucleotide sequence ID" value="NZ_JAIRAU010000035.1"/>
</dbReference>
<evidence type="ECO:0000259" key="4">
    <source>
        <dbReference type="SMART" id="SM00822"/>
    </source>
</evidence>
<dbReference type="PRINTS" id="PR00080">
    <property type="entry name" value="SDRFAMILY"/>
</dbReference>
<keyword evidence="2" id="KW-0560">Oxidoreductase</keyword>
<sequence length="266" mass="28014">MNANVDTALVTGACSGIGLAIARRLAARGHALILVSNRDEPLARAAAEIDAAHGVPVHTVVQDLAAPDAAEALVAAVDARGLQVDILVNNAGVFFFGEAADADPARARAMLQLHVTTPSLLCTLFGARMRARRSGRILIVSSISAWRPFPGISYYGSSKTYLRSFAAALRSELGVYGVGVTCLAPGATATGLYDTEVVPVARARQLGVMMDPEIVAEAGVRALLRGDAVCMPGLVTRAMTTAAVLTPQPVIDWVRRRAPWLRPPKR</sequence>
<dbReference type="InterPro" id="IPR020904">
    <property type="entry name" value="Sc_DH/Rdtase_CS"/>
</dbReference>
<evidence type="ECO:0000313" key="5">
    <source>
        <dbReference type="EMBL" id="MBZ5712816.1"/>
    </source>
</evidence>
<dbReference type="PRINTS" id="PR00081">
    <property type="entry name" value="GDHRDH"/>
</dbReference>
<dbReference type="PIRSF" id="PIRSF000126">
    <property type="entry name" value="11-beta-HSD1"/>
    <property type="match status" value="1"/>
</dbReference>
<comment type="similarity">
    <text evidence="1 3">Belongs to the short-chain dehydrogenases/reductases (SDR) family.</text>
</comment>
<dbReference type="SUPFAM" id="SSF51735">
    <property type="entry name" value="NAD(P)-binding Rossmann-fold domains"/>
    <property type="match status" value="1"/>
</dbReference>
<dbReference type="CDD" id="cd05233">
    <property type="entry name" value="SDR_c"/>
    <property type="match status" value="1"/>
</dbReference>
<keyword evidence="6" id="KW-1185">Reference proteome</keyword>
<dbReference type="PANTHER" id="PTHR44196">
    <property type="entry name" value="DEHYDROGENASE/REDUCTASE SDR FAMILY MEMBER 7B"/>
    <property type="match status" value="1"/>
</dbReference>
<evidence type="ECO:0000256" key="3">
    <source>
        <dbReference type="RuleBase" id="RU000363"/>
    </source>
</evidence>
<name>A0ABS7TXR6_9BACT</name>
<evidence type="ECO:0000256" key="1">
    <source>
        <dbReference type="ARBA" id="ARBA00006484"/>
    </source>
</evidence>
<dbReference type="InterPro" id="IPR057326">
    <property type="entry name" value="KR_dom"/>
</dbReference>
<dbReference type="Pfam" id="PF00106">
    <property type="entry name" value="adh_short"/>
    <property type="match status" value="1"/>
</dbReference>
<accession>A0ABS7TXR6</accession>
<dbReference type="Proteomes" id="UP001139031">
    <property type="component" value="Unassembled WGS sequence"/>
</dbReference>
<protein>
    <submittedName>
        <fullName evidence="5">SDR family NAD(P)-dependent oxidoreductase</fullName>
    </submittedName>
</protein>
<gene>
    <name evidence="5" type="ORF">K7C98_26535</name>
</gene>